<feature type="region of interest" description="Disordered" evidence="1">
    <location>
        <begin position="285"/>
        <end position="334"/>
    </location>
</feature>
<evidence type="ECO:0000313" key="2">
    <source>
        <dbReference type="EMBL" id="MED6113738.1"/>
    </source>
</evidence>
<feature type="compositionally biased region" description="Basic and acidic residues" evidence="1">
    <location>
        <begin position="318"/>
        <end position="327"/>
    </location>
</feature>
<protein>
    <recommendedName>
        <fullName evidence="4">Retrotransposon gag protein</fullName>
    </recommendedName>
</protein>
<reference evidence="2 3" key="1">
    <citation type="journal article" date="2023" name="Plants (Basel)">
        <title>Bridging the Gap: Combining Genomics and Transcriptomics Approaches to Understand Stylosanthes scabra, an Orphan Legume from the Brazilian Caatinga.</title>
        <authorList>
            <person name="Ferreira-Neto J.R.C."/>
            <person name="da Silva M.D."/>
            <person name="Binneck E."/>
            <person name="de Melo N.F."/>
            <person name="da Silva R.H."/>
            <person name="de Melo A.L.T.M."/>
            <person name="Pandolfi V."/>
            <person name="Bustamante F.O."/>
            <person name="Brasileiro-Vidal A.C."/>
            <person name="Benko-Iseppon A.M."/>
        </authorList>
    </citation>
    <scope>NUCLEOTIDE SEQUENCE [LARGE SCALE GENOMIC DNA]</scope>
    <source>
        <tissue evidence="2">Leaves</tissue>
    </source>
</reference>
<evidence type="ECO:0000313" key="3">
    <source>
        <dbReference type="Proteomes" id="UP001341840"/>
    </source>
</evidence>
<accession>A0ABU6QPI5</accession>
<comment type="caution">
    <text evidence="2">The sequence shown here is derived from an EMBL/GenBank/DDBJ whole genome shotgun (WGS) entry which is preliminary data.</text>
</comment>
<dbReference type="EMBL" id="JASCZI010000898">
    <property type="protein sequence ID" value="MED6113738.1"/>
    <property type="molecule type" value="Genomic_DNA"/>
</dbReference>
<sequence>MEVDSMDALLAQNKAMTQQLSTISKKLEKLEVATLGIPTETPIVYGICGGPHENHMCSLIRDDQPVEQANYMGNQQRQPFHDPNATTYNPRWRNHPNFGWGGNQNPRNNNFQNHVPYPPSQRPPFQQTPIPLHPPSTQQITSIESAIEKLTLSTTSFVQSTMLLLKKTETTSRTKELQSKTWKCKMVEEAPQEEEEAPQEKEEALQEKQESVVKEVQQMINPSSSQLPKQQTKLFSRFLEVFACLDVNLPLLHNLKEMPTHQNLPPKRKDPGETKSCIMIQHEEFLHNREPPDKPADKLLQHKKPPDKLLDTIPLYKQKKEPPDKQNHSQAQKWTYRMKHVLPTEASFKFYDPP</sequence>
<proteinExistence type="predicted"/>
<organism evidence="2 3">
    <name type="scientific">Stylosanthes scabra</name>
    <dbReference type="NCBI Taxonomy" id="79078"/>
    <lineage>
        <taxon>Eukaryota</taxon>
        <taxon>Viridiplantae</taxon>
        <taxon>Streptophyta</taxon>
        <taxon>Embryophyta</taxon>
        <taxon>Tracheophyta</taxon>
        <taxon>Spermatophyta</taxon>
        <taxon>Magnoliopsida</taxon>
        <taxon>eudicotyledons</taxon>
        <taxon>Gunneridae</taxon>
        <taxon>Pentapetalae</taxon>
        <taxon>rosids</taxon>
        <taxon>fabids</taxon>
        <taxon>Fabales</taxon>
        <taxon>Fabaceae</taxon>
        <taxon>Papilionoideae</taxon>
        <taxon>50 kb inversion clade</taxon>
        <taxon>dalbergioids sensu lato</taxon>
        <taxon>Dalbergieae</taxon>
        <taxon>Pterocarpus clade</taxon>
        <taxon>Stylosanthes</taxon>
    </lineage>
</organism>
<keyword evidence="3" id="KW-1185">Reference proteome</keyword>
<feature type="region of interest" description="Disordered" evidence="1">
    <location>
        <begin position="99"/>
        <end position="128"/>
    </location>
</feature>
<dbReference type="Proteomes" id="UP001341840">
    <property type="component" value="Unassembled WGS sequence"/>
</dbReference>
<evidence type="ECO:0008006" key="4">
    <source>
        <dbReference type="Google" id="ProtNLM"/>
    </source>
</evidence>
<name>A0ABU6QPI5_9FABA</name>
<feature type="compositionally biased region" description="Low complexity" evidence="1">
    <location>
        <begin position="103"/>
        <end position="113"/>
    </location>
</feature>
<evidence type="ECO:0000256" key="1">
    <source>
        <dbReference type="SAM" id="MobiDB-lite"/>
    </source>
</evidence>
<gene>
    <name evidence="2" type="ORF">PIB30_073640</name>
</gene>
<feature type="compositionally biased region" description="Basic and acidic residues" evidence="1">
    <location>
        <begin position="285"/>
        <end position="310"/>
    </location>
</feature>